<dbReference type="InterPro" id="IPR020904">
    <property type="entry name" value="Sc_DH/Rdtase_CS"/>
</dbReference>
<sequence>MTDNTATTTLITGAASGLGWALAQAAFQRGHRLILVDRDAMALANKSEQLAAMDPSRVTHFALDLTDGPERDCLIERIAARGRLDVLINNAGITHRSLAARTELRVFRQVMAVDWEAPVALTMGCLPLLRDSGGCVINIGSMAGWMPVLGRAGYCSAKAALAQFFEVLRGEVADQGVGVLMVYPSFLATPIESNALGFDGKPAAHARSSVGRVRSAGWMAERVMDAFERGEKRLFPDRFTLMASLLWRLAPDLYHRLMRRRFAVELNS</sequence>
<dbReference type="AlphaFoldDB" id="A0A9Q3W2Y5"/>
<dbReference type="Proteomes" id="UP001107961">
    <property type="component" value="Unassembled WGS sequence"/>
</dbReference>
<dbReference type="Pfam" id="PF00106">
    <property type="entry name" value="adh_short"/>
    <property type="match status" value="1"/>
</dbReference>
<dbReference type="GO" id="GO:0016491">
    <property type="term" value="F:oxidoreductase activity"/>
    <property type="evidence" value="ECO:0007669"/>
    <property type="project" value="UniProtKB-KW"/>
</dbReference>
<name>A0A9Q3W2Y5_9GAMM</name>
<dbReference type="Gene3D" id="3.40.50.720">
    <property type="entry name" value="NAD(P)-binding Rossmann-like Domain"/>
    <property type="match status" value="1"/>
</dbReference>
<comment type="caution">
    <text evidence="4">The sequence shown here is derived from an EMBL/GenBank/DDBJ whole genome shotgun (WGS) entry which is preliminary data.</text>
</comment>
<dbReference type="PRINTS" id="PR00081">
    <property type="entry name" value="GDHRDH"/>
</dbReference>
<proteinExistence type="inferred from homology"/>
<organism evidence="4 5">
    <name type="scientific">Alloalcanivorax xenomutans</name>
    <dbReference type="NCBI Taxonomy" id="1094342"/>
    <lineage>
        <taxon>Bacteria</taxon>
        <taxon>Pseudomonadati</taxon>
        <taxon>Pseudomonadota</taxon>
        <taxon>Gammaproteobacteria</taxon>
        <taxon>Oceanospirillales</taxon>
        <taxon>Alcanivoracaceae</taxon>
        <taxon>Alloalcanivorax</taxon>
    </lineage>
</organism>
<evidence type="ECO:0000256" key="1">
    <source>
        <dbReference type="ARBA" id="ARBA00006484"/>
    </source>
</evidence>
<accession>A0A9Q3W2Y5</accession>
<keyword evidence="2" id="KW-0560">Oxidoreductase</keyword>
<reference evidence="4" key="1">
    <citation type="submission" date="2022-01" db="EMBL/GenBank/DDBJ databases">
        <authorList>
            <person name="Karlyshev A.V."/>
            <person name="Jaspars M."/>
        </authorList>
    </citation>
    <scope>NUCLEOTIDE SEQUENCE</scope>
    <source>
        <strain evidence="4">AGSA3-2</strain>
    </source>
</reference>
<dbReference type="PROSITE" id="PS00061">
    <property type="entry name" value="ADH_SHORT"/>
    <property type="match status" value="1"/>
</dbReference>
<dbReference type="InterPro" id="IPR036291">
    <property type="entry name" value="NAD(P)-bd_dom_sf"/>
</dbReference>
<dbReference type="SUPFAM" id="SSF51735">
    <property type="entry name" value="NAD(P)-binding Rossmann-fold domains"/>
    <property type="match status" value="1"/>
</dbReference>
<evidence type="ECO:0000313" key="4">
    <source>
        <dbReference type="EMBL" id="MCE7508014.1"/>
    </source>
</evidence>
<evidence type="ECO:0000313" key="5">
    <source>
        <dbReference type="Proteomes" id="UP001107961"/>
    </source>
</evidence>
<dbReference type="InterPro" id="IPR002347">
    <property type="entry name" value="SDR_fam"/>
</dbReference>
<evidence type="ECO:0000256" key="2">
    <source>
        <dbReference type="ARBA" id="ARBA00023002"/>
    </source>
</evidence>
<dbReference type="PANTHER" id="PTHR44196:SF1">
    <property type="entry name" value="DEHYDROGENASE_REDUCTASE SDR FAMILY MEMBER 7B"/>
    <property type="match status" value="1"/>
</dbReference>
<keyword evidence="5" id="KW-1185">Reference proteome</keyword>
<dbReference type="PRINTS" id="PR00080">
    <property type="entry name" value="SDRFAMILY"/>
</dbReference>
<comment type="similarity">
    <text evidence="1 3">Belongs to the short-chain dehydrogenases/reductases (SDR) family.</text>
</comment>
<dbReference type="PANTHER" id="PTHR44196">
    <property type="entry name" value="DEHYDROGENASE/REDUCTASE SDR FAMILY MEMBER 7B"/>
    <property type="match status" value="1"/>
</dbReference>
<protein>
    <submittedName>
        <fullName evidence="4">SDR family NAD(P)-dependent oxidoreductase</fullName>
    </submittedName>
</protein>
<dbReference type="GO" id="GO:0016020">
    <property type="term" value="C:membrane"/>
    <property type="evidence" value="ECO:0007669"/>
    <property type="project" value="TreeGrafter"/>
</dbReference>
<dbReference type="EMBL" id="JAJVKT010000005">
    <property type="protein sequence ID" value="MCE7508014.1"/>
    <property type="molecule type" value="Genomic_DNA"/>
</dbReference>
<gene>
    <name evidence="4" type="ORF">LZG35_05150</name>
</gene>
<evidence type="ECO:0000256" key="3">
    <source>
        <dbReference type="RuleBase" id="RU000363"/>
    </source>
</evidence>
<dbReference type="RefSeq" id="WP_233925383.1">
    <property type="nucleotide sequence ID" value="NZ_JAJVKT010000005.1"/>
</dbReference>